<proteinExistence type="predicted"/>
<comment type="caution">
    <text evidence="1">The sequence shown here is derived from an EMBL/GenBank/DDBJ whole genome shotgun (WGS) entry which is preliminary data.</text>
</comment>
<protein>
    <submittedName>
        <fullName evidence="1">Uncharacterized protein</fullName>
    </submittedName>
</protein>
<accession>X1FN45</accession>
<dbReference type="EMBL" id="BARU01010525">
    <property type="protein sequence ID" value="GAH33935.1"/>
    <property type="molecule type" value="Genomic_DNA"/>
</dbReference>
<evidence type="ECO:0000313" key="1">
    <source>
        <dbReference type="EMBL" id="GAH33935.1"/>
    </source>
</evidence>
<gene>
    <name evidence="1" type="ORF">S03H2_20045</name>
</gene>
<organism evidence="1">
    <name type="scientific">marine sediment metagenome</name>
    <dbReference type="NCBI Taxonomy" id="412755"/>
    <lineage>
        <taxon>unclassified sequences</taxon>
        <taxon>metagenomes</taxon>
        <taxon>ecological metagenomes</taxon>
    </lineage>
</organism>
<reference evidence="1" key="1">
    <citation type="journal article" date="2014" name="Front. Microbiol.">
        <title>High frequency of phylogenetically diverse reductive dehalogenase-homologous genes in deep subseafloor sedimentary metagenomes.</title>
        <authorList>
            <person name="Kawai M."/>
            <person name="Futagami T."/>
            <person name="Toyoda A."/>
            <person name="Takaki Y."/>
            <person name="Nishi S."/>
            <person name="Hori S."/>
            <person name="Arai W."/>
            <person name="Tsubouchi T."/>
            <person name="Morono Y."/>
            <person name="Uchiyama I."/>
            <person name="Ito T."/>
            <person name="Fujiyama A."/>
            <person name="Inagaki F."/>
            <person name="Takami H."/>
        </authorList>
    </citation>
    <scope>NUCLEOTIDE SEQUENCE</scope>
    <source>
        <strain evidence="1">Expedition CK06-06</strain>
    </source>
</reference>
<dbReference type="AlphaFoldDB" id="X1FN45"/>
<name>X1FN45_9ZZZZ</name>
<feature type="non-terminal residue" evidence="1">
    <location>
        <position position="67"/>
    </location>
</feature>
<sequence length="67" mass="7559">MGKFGVGWAKEINWLFDMLGRVWQLNFALACVQASTLFQLLKINGAIIFNKKGDQVKIITKLLFGLT</sequence>